<dbReference type="Proteomes" id="UP000003781">
    <property type="component" value="Unassembled WGS sequence"/>
</dbReference>
<dbReference type="PANTHER" id="PTHR43788:SF6">
    <property type="entry name" value="DNA HELICASE B"/>
    <property type="match status" value="1"/>
</dbReference>
<dbReference type="SUPFAM" id="SSF52540">
    <property type="entry name" value="P-loop containing nucleoside triphosphate hydrolases"/>
    <property type="match status" value="2"/>
</dbReference>
<dbReference type="SUPFAM" id="SSF55464">
    <property type="entry name" value="Origin of replication-binding domain, RBD-like"/>
    <property type="match status" value="1"/>
</dbReference>
<dbReference type="PANTHER" id="PTHR43788">
    <property type="entry name" value="DNA2/NAM7 HELICASE FAMILY MEMBER"/>
    <property type="match status" value="1"/>
</dbReference>
<dbReference type="CDD" id="cd17933">
    <property type="entry name" value="DEXSc_RecD-like"/>
    <property type="match status" value="1"/>
</dbReference>
<dbReference type="Pfam" id="PF08751">
    <property type="entry name" value="TrwC"/>
    <property type="match status" value="1"/>
</dbReference>
<keyword evidence="7" id="KW-1185">Reference proteome</keyword>
<feature type="domain" description="TrwC relaxase" evidence="5">
    <location>
        <begin position="12"/>
        <end position="274"/>
    </location>
</feature>
<dbReference type="Pfam" id="PF13604">
    <property type="entry name" value="AAA_30"/>
    <property type="match status" value="1"/>
</dbReference>
<feature type="coiled-coil region" evidence="3">
    <location>
        <begin position="1032"/>
        <end position="1059"/>
    </location>
</feature>
<evidence type="ECO:0000313" key="7">
    <source>
        <dbReference type="Proteomes" id="UP000003781"/>
    </source>
</evidence>
<evidence type="ECO:0000259" key="5">
    <source>
        <dbReference type="Pfam" id="PF08751"/>
    </source>
</evidence>
<dbReference type="EMBL" id="AAXW01000066">
    <property type="protein sequence ID" value="EAZ88794.1"/>
    <property type="molecule type" value="Genomic_DNA"/>
</dbReference>
<keyword evidence="2" id="KW-0067">ATP-binding</keyword>
<feature type="region of interest" description="Disordered" evidence="4">
    <location>
        <begin position="279"/>
        <end position="311"/>
    </location>
</feature>
<feature type="region of interest" description="Disordered" evidence="4">
    <location>
        <begin position="947"/>
        <end position="966"/>
    </location>
</feature>
<comment type="caution">
    <text evidence="6">The sequence shown here is derived from an EMBL/GenBank/DDBJ whole genome shotgun (WGS) entry which is preliminary data.</text>
</comment>
<evidence type="ECO:0000256" key="4">
    <source>
        <dbReference type="SAM" id="MobiDB-lite"/>
    </source>
</evidence>
<dbReference type="OrthoDB" id="1634048at2"/>
<keyword evidence="1" id="KW-0547">Nucleotide-binding</keyword>
<dbReference type="InterPro" id="IPR027417">
    <property type="entry name" value="P-loop_NTPase"/>
</dbReference>
<dbReference type="AlphaFoldDB" id="A3IXJ2"/>
<dbReference type="GO" id="GO:0006310">
    <property type="term" value="P:DNA recombination"/>
    <property type="evidence" value="ECO:0007669"/>
    <property type="project" value="TreeGrafter"/>
</dbReference>
<organism evidence="6 7">
    <name type="scientific">Crocosphaera chwakensis CCY0110</name>
    <dbReference type="NCBI Taxonomy" id="391612"/>
    <lineage>
        <taxon>Bacteria</taxon>
        <taxon>Bacillati</taxon>
        <taxon>Cyanobacteriota</taxon>
        <taxon>Cyanophyceae</taxon>
        <taxon>Oscillatoriophycideae</taxon>
        <taxon>Chroococcales</taxon>
        <taxon>Aphanothecaceae</taxon>
        <taxon>Crocosphaera</taxon>
        <taxon>Crocosphaera chwakensis</taxon>
    </lineage>
</organism>
<name>A3IXJ2_9CHRO</name>
<accession>A3IXJ2</accession>
<feature type="compositionally biased region" description="Polar residues" evidence="4">
    <location>
        <begin position="1000"/>
        <end position="1015"/>
    </location>
</feature>
<proteinExistence type="predicted"/>
<dbReference type="GO" id="GO:0009338">
    <property type="term" value="C:exodeoxyribonuclease V complex"/>
    <property type="evidence" value="ECO:0007669"/>
    <property type="project" value="TreeGrafter"/>
</dbReference>
<dbReference type="InterPro" id="IPR014059">
    <property type="entry name" value="TraI/TrwC_relax"/>
</dbReference>
<protein>
    <recommendedName>
        <fullName evidence="5">TrwC relaxase domain-containing protein</fullName>
    </recommendedName>
</protein>
<feature type="compositionally biased region" description="Basic and acidic residues" evidence="4">
    <location>
        <begin position="1076"/>
        <end position="1085"/>
    </location>
</feature>
<gene>
    <name evidence="6" type="ORF">CY0110_01035</name>
</gene>
<dbReference type="Gene3D" id="2.30.30.940">
    <property type="match status" value="1"/>
</dbReference>
<dbReference type="NCBIfam" id="TIGR02686">
    <property type="entry name" value="relax_trwC"/>
    <property type="match status" value="1"/>
</dbReference>
<feature type="region of interest" description="Disordered" evidence="4">
    <location>
        <begin position="1207"/>
        <end position="1227"/>
    </location>
</feature>
<feature type="compositionally biased region" description="Polar residues" evidence="4">
    <location>
        <begin position="1086"/>
        <end position="1102"/>
    </location>
</feature>
<dbReference type="eggNOG" id="COG0507">
    <property type="taxonomic scope" value="Bacteria"/>
</dbReference>
<keyword evidence="3" id="KW-0175">Coiled coil</keyword>
<feature type="region of interest" description="Disordered" evidence="4">
    <location>
        <begin position="1059"/>
        <end position="1112"/>
    </location>
</feature>
<evidence type="ECO:0000313" key="6">
    <source>
        <dbReference type="EMBL" id="EAZ88794.1"/>
    </source>
</evidence>
<dbReference type="Gene3D" id="3.40.50.300">
    <property type="entry name" value="P-loop containing nucleotide triphosphate hydrolases"/>
    <property type="match status" value="2"/>
</dbReference>
<feature type="region of interest" description="Disordered" evidence="4">
    <location>
        <begin position="893"/>
        <end position="933"/>
    </location>
</feature>
<feature type="compositionally biased region" description="Polar residues" evidence="4">
    <location>
        <begin position="900"/>
        <end position="933"/>
    </location>
</feature>
<dbReference type="InterPro" id="IPR014862">
    <property type="entry name" value="TrwC"/>
</dbReference>
<feature type="region of interest" description="Disordered" evidence="4">
    <location>
        <begin position="986"/>
        <end position="1017"/>
    </location>
</feature>
<dbReference type="InterPro" id="IPR050534">
    <property type="entry name" value="Coronavir_polyprotein_1ab"/>
</dbReference>
<evidence type="ECO:0000256" key="3">
    <source>
        <dbReference type="SAM" id="Coils"/>
    </source>
</evidence>
<reference evidence="6 7" key="1">
    <citation type="submission" date="2007-03" db="EMBL/GenBank/DDBJ databases">
        <authorList>
            <person name="Stal L."/>
            <person name="Ferriera S."/>
            <person name="Johnson J."/>
            <person name="Kravitz S."/>
            <person name="Beeson K."/>
            <person name="Sutton G."/>
            <person name="Rogers Y.-H."/>
            <person name="Friedman R."/>
            <person name="Frazier M."/>
            <person name="Venter J.C."/>
        </authorList>
    </citation>
    <scope>NUCLEOTIDE SEQUENCE [LARGE SCALE GENOMIC DNA]</scope>
    <source>
        <strain evidence="6 7">CCY0110</strain>
    </source>
</reference>
<dbReference type="RefSeq" id="WP_008278100.1">
    <property type="nucleotide sequence ID" value="NZ_AAXW01000066.1"/>
</dbReference>
<sequence length="1227" mass="137468">MLTIKNVNAELAKTYFEKGYYEEGRWFGEGAANLNLTGEIKDHDAYNNLLDGQSPDGHHCLMGRKINGNKHRAAIDCTFNAPKSVSLQALVGGDERLIEAHRKAVNQTLELMESRYAQSRILKKGQPRQVVQTGKLAVAQFDHIETRDLDPHLHTHCVVMNVTQRDDGQWRSLHNDAIYRQQKLLGMVYQHNLALELMKLGYQVEAKQHGQFEIAGYEKKDLDSFSKRRQQILAEAGENASVLERNIAWGNTRVKKEVVSPSDLKQKWQREASELGVKFVSPNTGLDRKGDGNSEQREQREQRSKGSDNQAFQRNIDQNAISHPSPIEANIVNDAIAHCEERAVAFRLEDVEKFILLNGQPINIESLDKTIGQHSQLINVSDNLNRRYTTEAALQRELATIRLMLEGKNQQRPIYSEATINQALAPISLTEGQQEAISTALSTHDTVMAWQGVAGAGKTYALNHFTTLAKKNGYNIKGFAPSAEAAKVLGNEVGIQADTVASLLYSKQAKQVEPNQIWIVDEAGLLSAKAAYELLQRAKAEKARVLLVGDTRQLSAVEAGNPFKSLQAAGMTTARMNQSLRQRTPELQTAVDFISKGEIDAGFGILNQANCLIEVAEEEKINQIVNDYLKIPQTDREKTLILAGTNTERLAITQSIRKGLKAEGKLGEGVKLTQLKSKDLTRVQMRFTHHLEIGDLVSPAFDYKQRQLSKGELYKIIDKDTDSLTLEDSTGNKIKVDPLFEKAVYHSSEIEIAVGDRLKWTKNDRKQGRRNGQEFTVKAIEGTTATIEYKDGKQDSFDFRVPQPLDYGLVSTTYSSQGKTADRVLISADYTIGKESFYVAVSRVKSELKLYTSDKDNLLDLAKASRAKENPLELLRARQKALFKGKYKTKERGADGKEVSSLTTQNISTSVIEAPPNVSNVSQEKPNNAVSSEMLNRKLIRDNDEELIDNSNPINNEESKELKQKTSQFVSQSKVITDEKIERDNDTILSEVTESETVSDAEVTNSSNQVDQSVSEPIIISEEADTNLNKKLKEANETLAKSNQLSDENQQRLQELAERLKGDTNQKLTTPNQAVKKPEIQRKSSDYPTPKQTVEPSHNQPKPSKKTLPIPSSEQRLADLNNFRAMTSIILLMRWVNPKPKNSLRTFEGNRYIFHISTDEQTIELYAKDGRGLILQKKDGVLRGNLNEEDIKRMALITSEIGKRLNKINSPYNPSSQQRSRDNGLSL</sequence>
<evidence type="ECO:0000256" key="2">
    <source>
        <dbReference type="ARBA" id="ARBA00022840"/>
    </source>
</evidence>
<evidence type="ECO:0000256" key="1">
    <source>
        <dbReference type="ARBA" id="ARBA00022741"/>
    </source>
</evidence>
<dbReference type="GO" id="GO:0005524">
    <property type="term" value="F:ATP binding"/>
    <property type="evidence" value="ECO:0007669"/>
    <property type="project" value="UniProtKB-KW"/>
</dbReference>
<feature type="compositionally biased region" description="Basic and acidic residues" evidence="4">
    <location>
        <begin position="286"/>
        <end position="306"/>
    </location>
</feature>
<dbReference type="GO" id="GO:0017116">
    <property type="term" value="F:single-stranded DNA helicase activity"/>
    <property type="evidence" value="ECO:0007669"/>
    <property type="project" value="TreeGrafter"/>
</dbReference>
<dbReference type="NCBIfam" id="NF041492">
    <property type="entry name" value="MobF"/>
    <property type="match status" value="1"/>
</dbReference>